<feature type="region of interest" description="Disordered" evidence="4">
    <location>
        <begin position="857"/>
        <end position="885"/>
    </location>
</feature>
<accession>A0A518GC35</accession>
<dbReference type="KEGG" id="ahel:Q31a_45340"/>
<evidence type="ECO:0000256" key="4">
    <source>
        <dbReference type="SAM" id="MobiDB-lite"/>
    </source>
</evidence>
<dbReference type="PANTHER" id="PTHR44943:SF8">
    <property type="entry name" value="TPR REPEAT-CONTAINING PROTEIN MJ0263"/>
    <property type="match status" value="1"/>
</dbReference>
<gene>
    <name evidence="6" type="ORF">Q31a_45340</name>
</gene>
<name>A0A518GC35_9BACT</name>
<dbReference type="EMBL" id="CP036298">
    <property type="protein sequence ID" value="QDV26162.1"/>
    <property type="molecule type" value="Genomic_DNA"/>
</dbReference>
<dbReference type="AlphaFoldDB" id="A0A518GC35"/>
<dbReference type="InterPro" id="IPR039568">
    <property type="entry name" value="Peptidase_MA-like_dom"/>
</dbReference>
<evidence type="ECO:0000259" key="5">
    <source>
        <dbReference type="Pfam" id="PF13485"/>
    </source>
</evidence>
<dbReference type="Pfam" id="PF13181">
    <property type="entry name" value="TPR_8"/>
    <property type="match status" value="1"/>
</dbReference>
<reference evidence="6 7" key="1">
    <citation type="submission" date="2019-02" db="EMBL/GenBank/DDBJ databases">
        <title>Deep-cultivation of Planctomycetes and their phenomic and genomic characterization uncovers novel biology.</title>
        <authorList>
            <person name="Wiegand S."/>
            <person name="Jogler M."/>
            <person name="Boedeker C."/>
            <person name="Pinto D."/>
            <person name="Vollmers J."/>
            <person name="Rivas-Marin E."/>
            <person name="Kohn T."/>
            <person name="Peeters S.H."/>
            <person name="Heuer A."/>
            <person name="Rast P."/>
            <person name="Oberbeckmann S."/>
            <person name="Bunk B."/>
            <person name="Jeske O."/>
            <person name="Meyerdierks A."/>
            <person name="Storesund J.E."/>
            <person name="Kallscheuer N."/>
            <person name="Luecker S."/>
            <person name="Lage O.M."/>
            <person name="Pohl T."/>
            <person name="Merkel B.J."/>
            <person name="Hornburger P."/>
            <person name="Mueller R.-W."/>
            <person name="Bruemmer F."/>
            <person name="Labrenz M."/>
            <person name="Spormann A.M."/>
            <person name="Op den Camp H."/>
            <person name="Overmann J."/>
            <person name="Amann R."/>
            <person name="Jetten M.S.M."/>
            <person name="Mascher T."/>
            <person name="Medema M.H."/>
            <person name="Devos D.P."/>
            <person name="Kaster A.-K."/>
            <person name="Ovreas L."/>
            <person name="Rohde M."/>
            <person name="Galperin M.Y."/>
            <person name="Jogler C."/>
        </authorList>
    </citation>
    <scope>NUCLEOTIDE SEQUENCE [LARGE SCALE GENOMIC DNA]</scope>
    <source>
        <strain evidence="6 7">Q31a</strain>
    </source>
</reference>
<evidence type="ECO:0000256" key="1">
    <source>
        <dbReference type="ARBA" id="ARBA00022737"/>
    </source>
</evidence>
<dbReference type="RefSeq" id="WP_145082106.1">
    <property type="nucleotide sequence ID" value="NZ_CP036298.1"/>
</dbReference>
<dbReference type="InterPro" id="IPR051685">
    <property type="entry name" value="Ycf3/AcsC/BcsC/TPR_MFPF"/>
</dbReference>
<sequence>MLDAFRCIPRILTIGGIVLSLVSGFSWHGADSSSVQAAELNEVRAAFYRGDYEDCMTLCQEEVDKGIWNDFWAKQLIATQLLTGRYEAALETYESVASKFSSSLPLRMLGAEAYRYCGQSDVARRLLEEIPELVQTARWRYNDRENLLAIGRYSLSIGEDARNVLSYYDAILKLDVTYVDAHIAIAELAIEKADYQEAVNALKLALELRPDDPWIRYLLAKAWSPSDSSLAAEHLDAALELNPRQVESLLLVAENHITAEDYDAALVVLEEVLEINNSLPAAWALRAAIAHLRGNYAEEGSFRKQALEHWTLNPEVDFLIGQTLSRHYRFVEGVQYQRRALKLDPQFVPAKFQLAQDLLRTGEEQQGWMLVDQVSTDDKYNVVAFNLKTLQARLEQFTTLEIGSFLLRMDAREAKIYGPRVAELLLEAEEVLTKKYQAPLKQPVAVEIFPQQSDFAIRTFGLPGGAGFLGVCFGPLITANSPASQGETPSNWESVLWHEFCHVVTLQKTNNRMPRWLSEGISVYEELERDSRWGQRMNPRYKQMLLGDDFTPLSELSGAFLSPKSPVHLQLAYYESSLAVRYLIDTHGLPLLQKWLVDLGMGVPAHDAFARRYGDADAIDADFEEYVRTLAEDFAETVEFDSEGISELRSEEELLAWIDANPNSYSARQMLISLRMSQEDWSGALSAAQETDALYPGDVEPGGIIELIAKCARELNDVELELHALEEIATATSDRLPVLLRLLALHRDAERWSSLASVAEQLLAVQPLVPAGHEALVLAAQRLGTPEIAVLSLRALQEMEPVDPAGLHYQLAESLWATADLPAARREALLALEYTPRYRQAQKLLVKIYSELQKEEQPVGTSGLPMEHPDAGRPPRPESLQTFGN</sequence>
<dbReference type="SUPFAM" id="SSF48452">
    <property type="entry name" value="TPR-like"/>
    <property type="match status" value="3"/>
</dbReference>
<dbReference type="SMART" id="SM00028">
    <property type="entry name" value="TPR"/>
    <property type="match status" value="4"/>
</dbReference>
<dbReference type="InterPro" id="IPR011990">
    <property type="entry name" value="TPR-like_helical_dom_sf"/>
</dbReference>
<dbReference type="Proteomes" id="UP000318017">
    <property type="component" value="Chromosome"/>
</dbReference>
<dbReference type="OrthoDB" id="9787613at2"/>
<keyword evidence="7" id="KW-1185">Reference proteome</keyword>
<organism evidence="6 7">
    <name type="scientific">Aureliella helgolandensis</name>
    <dbReference type="NCBI Taxonomy" id="2527968"/>
    <lineage>
        <taxon>Bacteria</taxon>
        <taxon>Pseudomonadati</taxon>
        <taxon>Planctomycetota</taxon>
        <taxon>Planctomycetia</taxon>
        <taxon>Pirellulales</taxon>
        <taxon>Pirellulaceae</taxon>
        <taxon>Aureliella</taxon>
    </lineage>
</organism>
<feature type="compositionally biased region" description="Basic and acidic residues" evidence="4">
    <location>
        <begin position="867"/>
        <end position="876"/>
    </location>
</feature>
<feature type="domain" description="Peptidase MA-like" evidence="5">
    <location>
        <begin position="494"/>
        <end position="627"/>
    </location>
</feature>
<dbReference type="PANTHER" id="PTHR44943">
    <property type="entry name" value="CELLULOSE SYNTHASE OPERON PROTEIN C"/>
    <property type="match status" value="1"/>
</dbReference>
<evidence type="ECO:0000313" key="6">
    <source>
        <dbReference type="EMBL" id="QDV26162.1"/>
    </source>
</evidence>
<protein>
    <submittedName>
        <fullName evidence="6">Tetratricopeptide repeat protein</fullName>
    </submittedName>
</protein>
<dbReference type="InterPro" id="IPR019734">
    <property type="entry name" value="TPR_rpt"/>
</dbReference>
<evidence type="ECO:0000256" key="3">
    <source>
        <dbReference type="PROSITE-ProRule" id="PRU00339"/>
    </source>
</evidence>
<keyword evidence="2 3" id="KW-0802">TPR repeat</keyword>
<dbReference type="PROSITE" id="PS50005">
    <property type="entry name" value="TPR"/>
    <property type="match status" value="1"/>
</dbReference>
<evidence type="ECO:0000313" key="7">
    <source>
        <dbReference type="Proteomes" id="UP000318017"/>
    </source>
</evidence>
<dbReference type="Gene3D" id="1.25.40.10">
    <property type="entry name" value="Tetratricopeptide repeat domain"/>
    <property type="match status" value="4"/>
</dbReference>
<evidence type="ECO:0000256" key="2">
    <source>
        <dbReference type="ARBA" id="ARBA00022803"/>
    </source>
</evidence>
<feature type="repeat" description="TPR" evidence="3">
    <location>
        <begin position="179"/>
        <end position="212"/>
    </location>
</feature>
<dbReference type="Pfam" id="PF13485">
    <property type="entry name" value="Peptidase_MA_2"/>
    <property type="match status" value="1"/>
</dbReference>
<proteinExistence type="predicted"/>
<keyword evidence="1" id="KW-0677">Repeat</keyword>